<evidence type="ECO:0000313" key="1">
    <source>
        <dbReference type="EMBL" id="KAJ8992686.1"/>
    </source>
</evidence>
<organism evidence="1 2">
    <name type="scientific">Exophiala dermatitidis</name>
    <name type="common">Black yeast-like fungus</name>
    <name type="synonym">Wangiella dermatitidis</name>
    <dbReference type="NCBI Taxonomy" id="5970"/>
    <lineage>
        <taxon>Eukaryota</taxon>
        <taxon>Fungi</taxon>
        <taxon>Dikarya</taxon>
        <taxon>Ascomycota</taxon>
        <taxon>Pezizomycotina</taxon>
        <taxon>Eurotiomycetes</taxon>
        <taxon>Chaetothyriomycetidae</taxon>
        <taxon>Chaetothyriales</taxon>
        <taxon>Herpotrichiellaceae</taxon>
        <taxon>Exophiala</taxon>
    </lineage>
</organism>
<proteinExistence type="predicted"/>
<dbReference type="Proteomes" id="UP001161757">
    <property type="component" value="Unassembled WGS sequence"/>
</dbReference>
<evidence type="ECO:0000313" key="2">
    <source>
        <dbReference type="Proteomes" id="UP001161757"/>
    </source>
</evidence>
<dbReference type="EMBL" id="JAJGCB010000005">
    <property type="protein sequence ID" value="KAJ8992686.1"/>
    <property type="molecule type" value="Genomic_DNA"/>
</dbReference>
<gene>
    <name evidence="1" type="ORF">HRR80_003785</name>
</gene>
<name>A0AAN6IZJ7_EXODE</name>
<comment type="caution">
    <text evidence="1">The sequence shown here is derived from an EMBL/GenBank/DDBJ whole genome shotgun (WGS) entry which is preliminary data.</text>
</comment>
<dbReference type="AlphaFoldDB" id="A0AAN6IZJ7"/>
<protein>
    <submittedName>
        <fullName evidence="1">Uncharacterized protein</fullName>
    </submittedName>
</protein>
<accession>A0AAN6IZJ7</accession>
<reference evidence="1" key="1">
    <citation type="submission" date="2023-01" db="EMBL/GenBank/DDBJ databases">
        <title>Exophiala dermititidis isolated from Cystic Fibrosis Patient.</title>
        <authorList>
            <person name="Kurbessoian T."/>
            <person name="Crocker A."/>
            <person name="Murante D."/>
            <person name="Hogan D.A."/>
            <person name="Stajich J.E."/>
        </authorList>
    </citation>
    <scope>NUCLEOTIDE SEQUENCE</scope>
    <source>
        <strain evidence="1">Ex8</strain>
    </source>
</reference>
<sequence length="100" mass="11292">MLQNVLEKILMVAEWSSFQSRPTGTSLSASFCPRICRRTPSHTEQSTRLAALATRQGWISKQLQDPQDVTFHVVVPPGPKQWNVLATVLVRRHPKTRGND</sequence>